<sequence length="328" mass="33235">MSAASGPSPRQPDGGAAFARTVPAVRAQVSGLWLGLLSAAVFATSGPIARALLEIGWSAGAAVTARIAGAAVVLAVPAALQLRGRWSLLRTNVRLIVGYGLLALALTQFAYFSAIAHVTVGVALLLEYLGVVLVVLWLWVRHAQRPRAATVTGVALAVVGLVLVLDLTGASDVDLAGVLWGLAAACGLAGYFVLSGNASTGLPPIVLAAGGLTVGAVALGLLGASGLLPIRVVAADVTLGGAAVPWWAALIVLVLVSTVVAYTTGIAATRRLGAKLASFVGLVEVLFAIVFAWLLVGELPSLVQLLGGLLIVAGVAAIRYDELVRRRS</sequence>
<feature type="transmembrane region" description="Helical" evidence="6">
    <location>
        <begin position="118"/>
        <end position="140"/>
    </location>
</feature>
<feature type="domain" description="EamA" evidence="7">
    <location>
        <begin position="30"/>
        <end position="165"/>
    </location>
</feature>
<feature type="transmembrane region" description="Helical" evidence="6">
    <location>
        <begin position="92"/>
        <end position="112"/>
    </location>
</feature>
<dbReference type="PANTHER" id="PTHR32322">
    <property type="entry name" value="INNER MEMBRANE TRANSPORTER"/>
    <property type="match status" value="1"/>
</dbReference>
<dbReference type="PANTHER" id="PTHR32322:SF2">
    <property type="entry name" value="EAMA DOMAIN-CONTAINING PROTEIN"/>
    <property type="match status" value="1"/>
</dbReference>
<keyword evidence="4 6" id="KW-1133">Transmembrane helix</keyword>
<dbReference type="InterPro" id="IPR037185">
    <property type="entry name" value="EmrE-like"/>
</dbReference>
<dbReference type="Proteomes" id="UP000826651">
    <property type="component" value="Unassembled WGS sequence"/>
</dbReference>
<feature type="transmembrane region" description="Helical" evidence="6">
    <location>
        <begin position="276"/>
        <end position="296"/>
    </location>
</feature>
<dbReference type="Pfam" id="PF00892">
    <property type="entry name" value="EamA"/>
    <property type="match status" value="2"/>
</dbReference>
<feature type="transmembrane region" description="Helical" evidence="6">
    <location>
        <begin position="55"/>
        <end position="80"/>
    </location>
</feature>
<evidence type="ECO:0000313" key="8">
    <source>
        <dbReference type="EMBL" id="MBZ2197650.1"/>
    </source>
</evidence>
<keyword evidence="5 6" id="KW-0472">Membrane</keyword>
<feature type="transmembrane region" description="Helical" evidence="6">
    <location>
        <begin position="302"/>
        <end position="320"/>
    </location>
</feature>
<reference evidence="8 9" key="1">
    <citation type="submission" date="2021-04" db="EMBL/GenBank/DDBJ databases">
        <title>Ruania sp. nov., isolated from sandy soil of mangrove forest.</title>
        <authorList>
            <person name="Ge X."/>
            <person name="Huang R."/>
            <person name="Liu W."/>
        </authorList>
    </citation>
    <scope>NUCLEOTIDE SEQUENCE [LARGE SCALE GENOMIC DNA]</scope>
    <source>
        <strain evidence="8 9">N2-46</strain>
    </source>
</reference>
<dbReference type="InterPro" id="IPR050638">
    <property type="entry name" value="AA-Vitamin_Transporters"/>
</dbReference>
<comment type="caution">
    <text evidence="8">The sequence shown here is derived from an EMBL/GenBank/DDBJ whole genome shotgun (WGS) entry which is preliminary data.</text>
</comment>
<feature type="domain" description="EamA" evidence="7">
    <location>
        <begin position="176"/>
        <end position="318"/>
    </location>
</feature>
<evidence type="ECO:0000256" key="3">
    <source>
        <dbReference type="ARBA" id="ARBA00022692"/>
    </source>
</evidence>
<comment type="subcellular location">
    <subcellularLocation>
        <location evidence="1">Membrane</location>
        <topology evidence="1">Multi-pass membrane protein</topology>
    </subcellularLocation>
</comment>
<protein>
    <submittedName>
        <fullName evidence="8">DMT family transporter</fullName>
    </submittedName>
</protein>
<feature type="transmembrane region" description="Helical" evidence="6">
    <location>
        <begin position="147"/>
        <end position="165"/>
    </location>
</feature>
<accession>A0ABS7SD21</accession>
<dbReference type="SUPFAM" id="SSF103481">
    <property type="entry name" value="Multidrug resistance efflux transporter EmrE"/>
    <property type="match status" value="2"/>
</dbReference>
<evidence type="ECO:0000256" key="5">
    <source>
        <dbReference type="ARBA" id="ARBA00023136"/>
    </source>
</evidence>
<dbReference type="InterPro" id="IPR000620">
    <property type="entry name" value="EamA_dom"/>
</dbReference>
<organism evidence="8 9">
    <name type="scientific">Occultella gossypii</name>
    <dbReference type="NCBI Taxonomy" id="2800820"/>
    <lineage>
        <taxon>Bacteria</taxon>
        <taxon>Bacillati</taxon>
        <taxon>Actinomycetota</taxon>
        <taxon>Actinomycetes</taxon>
        <taxon>Micrococcales</taxon>
        <taxon>Ruaniaceae</taxon>
        <taxon>Occultella</taxon>
    </lineage>
</organism>
<feature type="transmembrane region" description="Helical" evidence="6">
    <location>
        <begin position="177"/>
        <end position="194"/>
    </location>
</feature>
<dbReference type="RefSeq" id="WP_223407657.1">
    <property type="nucleotide sequence ID" value="NZ_JAGSHT010000015.1"/>
</dbReference>
<evidence type="ECO:0000259" key="7">
    <source>
        <dbReference type="Pfam" id="PF00892"/>
    </source>
</evidence>
<feature type="transmembrane region" description="Helical" evidence="6">
    <location>
        <begin position="206"/>
        <end position="224"/>
    </location>
</feature>
<dbReference type="EMBL" id="JAGSHT010000015">
    <property type="protein sequence ID" value="MBZ2197650.1"/>
    <property type="molecule type" value="Genomic_DNA"/>
</dbReference>
<evidence type="ECO:0000313" key="9">
    <source>
        <dbReference type="Proteomes" id="UP000826651"/>
    </source>
</evidence>
<evidence type="ECO:0000256" key="2">
    <source>
        <dbReference type="ARBA" id="ARBA00007362"/>
    </source>
</evidence>
<keyword evidence="9" id="KW-1185">Reference proteome</keyword>
<comment type="similarity">
    <text evidence="2">Belongs to the EamA transporter family.</text>
</comment>
<evidence type="ECO:0000256" key="4">
    <source>
        <dbReference type="ARBA" id="ARBA00022989"/>
    </source>
</evidence>
<feature type="transmembrane region" description="Helical" evidence="6">
    <location>
        <begin position="244"/>
        <end position="264"/>
    </location>
</feature>
<gene>
    <name evidence="8" type="ORF">KCQ71_15925</name>
</gene>
<evidence type="ECO:0000256" key="6">
    <source>
        <dbReference type="SAM" id="Phobius"/>
    </source>
</evidence>
<name>A0ABS7SD21_9MICO</name>
<proteinExistence type="inferred from homology"/>
<keyword evidence="3 6" id="KW-0812">Transmembrane</keyword>
<feature type="transmembrane region" description="Helical" evidence="6">
    <location>
        <begin position="30"/>
        <end position="49"/>
    </location>
</feature>
<evidence type="ECO:0000256" key="1">
    <source>
        <dbReference type="ARBA" id="ARBA00004141"/>
    </source>
</evidence>